<dbReference type="Gene3D" id="2.60.40.740">
    <property type="match status" value="1"/>
</dbReference>
<sequence length="1974" mass="211274">MAMWRSIWRGKGGLLGAVVALALLLTPAAALPTTPAGTVVTHSCQLRYGAAPTTVSSNETRVTVGGICDLTIAPPRNAVSHPGQAVDFLHTISNQGNAPDRFLLTAVHAGGLPDGASPCRLEFYDKDGKTKLPLDTTGAALTGTVAAGGTLDVILRVTPPSGSEGRQMNLVVKAVSQAVPTRSSSLNDQVAIPVSSFADPTKSVSPAGAVLPGAALTYTIAFATSDLPATGIVVTDQLDPLLNFTAGSAAFSTGSVGGTASFDPVTRTLTFRLPNLAASTGAAVTFQATVRADAPFDAVILNTANLSSDQNPVPQASNTTRTPVRGQPLQLIKGAGVSSAEAGDIIPYTIQVKNNGAVPLNNVTVHDAPPRGFRYLKGSSLLDGSTFADPTPSGGGLFWNLGTLAPGETRVLVYRMAVSTDAPVGNNQNQAFAFGTTPGGTSTASPNIGATVLIRASILGSKAIIMGRVFIDPNGNGLPDPGETGVAGVRIYLDDGSFSFTDPLGQYTFTGVSAGNHVVKIDRSTLPRNLHPVPFNTAFAGVGWSQFITVPFGGPARGDFALKEITVGPEPPAPPAPPVPPPPAPISPAGVGAGPAKKIVVNPDRVDMPADAKSVIPFTVEILNAEGKRVAGESLVTVRLGKGEIREPDADPKQPGHQVRVHDGIGVFHVRAAKSPGADPITIQGAGVQQTVDLFFSSPLRDWILVGIGSLTVGGRSVSSHVEPTDKDDRFDSGLFHEERLSFFTRGKILGKYLVTAAYDSGKERREGLFQEIDPEKYYPVYGDASDIGYEAPSRGKLYVKVEAGRSYLIGGDYRTDLSENEFSRYDRALNGVKLEVNEPGVILRGFQSSNKEVVTRDEFPGNGTSGYFFLSRTPVFENSERVRIETRDRYHSERVLSVVEKIRYADYSIDYGAGTILFKEPVPALDKNMNPITIVVNYQSERGGVERQTYGGRAVVGSRAGSWFGGTAVVEEQSVKNNTLYGLDGGLKLLGDQIALKGEGAVSENLEHGRGSAWKAEAFTHPAQEFNLGGYYRKVDADFYNPSMTGSELGTTKYGGKADYRLPSKTLLTAESFVEKSEITGIRLFGNQAGFAHKFSLWDTEAGYKRIEEEAGGRNGVSDIVYAGVKGPLTAKLDATLRREQLLAPSLVADYQTKTYLRLDYRISERTRAFVAEEYQEGAPKQRQATLVGMESKLSEKMRLSTGYQLSSGTAGSTSQGNVDLNTKVYEERGLVIDTRTGYQIQDSLSAQRGQAILGLNSRYEVSKGLLFSSSLERIETVQGHGGEGTAFTLAGEYLRAKELKVTGRYEIKSAPGELTSLYAAQAAYKLNESLTLVGKSSLWTRDADAGDDVVYDGYVGTAWRPIAGNPLHLLTLARFKIDDKDSVPGGPHTKSLVLSAEPTFRMNKRWTLQGKYAGKLSFESSGPVGVQSYTDLALAGVSYDLAEKWELTVYGKLTSQYEAGLHDFGVTGTIGYRVYRNVVLMTGYNYARLDDRDLTGETFQGQGPFFGVKVKFDEEMFEHDEAEVRPIKEPVRAEVPKAAPPAPPVVPVVPAVAIVGVREDIPLQISGSAELLTLLVNGEKPRLPSTEVNLTREILDSVELSGGKLKRPIRFRTSVEKPGEVKGWHFGILDAQGRGIRALKGEGAPPEQLVWNGETDGPALVKGEIYQYQMELVYKDGSYVATPRGLFGVSRKEAVLLSLSGGAFVFEKWNLTDQARRLLKEAARVLRANPKEKVIVEGHTDGIGTVPYNVGLSKKRCDSAANYLVRQEGIPEARIIRRWYGKSRPIADNATTPGRRLNRRVEILGDFGRNVPTLPDRFRAKPFVVINGTPLPLDPDGRFATTIPADVGKLKVEMGDSSGRGLATVLPVPSLDIAAPTGARVVPFGVTRAGYKVDTDGHSACTLAAGTDPGNRVELDGKLLVVDGKGGFSTELSLVRGEKVFGMVVRNGAGCSRLLNLKVRTAPQELRGQSEP</sequence>
<dbReference type="InterPro" id="IPR050330">
    <property type="entry name" value="Bact_OuterMem_StrucFunc"/>
</dbReference>
<dbReference type="Gene3D" id="2.60.40.10">
    <property type="entry name" value="Immunoglobulins"/>
    <property type="match status" value="1"/>
</dbReference>
<evidence type="ECO:0000313" key="9">
    <source>
        <dbReference type="EMBL" id="MBJ6723277.1"/>
    </source>
</evidence>
<accession>A0A8J7LXJ6</accession>
<dbReference type="PROSITE" id="PS51123">
    <property type="entry name" value="OMPA_2"/>
    <property type="match status" value="1"/>
</dbReference>
<comment type="subcellular location">
    <subcellularLocation>
        <location evidence="1">Cell outer membrane</location>
    </subcellularLocation>
    <subcellularLocation>
        <location evidence="2">Secreted</location>
    </subcellularLocation>
</comment>
<keyword evidence="5 7" id="KW-0472">Membrane</keyword>
<feature type="domain" description="OmpA-like" evidence="8">
    <location>
        <begin position="1693"/>
        <end position="1811"/>
    </location>
</feature>
<evidence type="ECO:0000313" key="10">
    <source>
        <dbReference type="Proteomes" id="UP000636888"/>
    </source>
</evidence>
<dbReference type="Pfam" id="PF01345">
    <property type="entry name" value="DUF11"/>
    <property type="match status" value="1"/>
</dbReference>
<keyword evidence="6" id="KW-0998">Cell outer membrane</keyword>
<evidence type="ECO:0000256" key="2">
    <source>
        <dbReference type="ARBA" id="ARBA00004613"/>
    </source>
</evidence>
<reference evidence="9" key="1">
    <citation type="submission" date="2020-12" db="EMBL/GenBank/DDBJ databases">
        <title>Geomonas sp. Red875, isolated from river sediment.</title>
        <authorList>
            <person name="Xu Z."/>
            <person name="Zhang Z."/>
            <person name="Masuda Y."/>
            <person name="Itoh H."/>
            <person name="Senoo K."/>
        </authorList>
    </citation>
    <scope>NUCLEOTIDE SEQUENCE</scope>
    <source>
        <strain evidence="9">Red875</strain>
    </source>
</reference>
<dbReference type="PANTHER" id="PTHR30329:SF21">
    <property type="entry name" value="LIPOPROTEIN YIAD-RELATED"/>
    <property type="match status" value="1"/>
</dbReference>
<dbReference type="GO" id="GO:0005576">
    <property type="term" value="C:extracellular region"/>
    <property type="evidence" value="ECO:0007669"/>
    <property type="project" value="UniProtKB-SubCell"/>
</dbReference>
<evidence type="ECO:0000256" key="1">
    <source>
        <dbReference type="ARBA" id="ARBA00004442"/>
    </source>
</evidence>
<dbReference type="EMBL" id="JAEMHM010000001">
    <property type="protein sequence ID" value="MBJ6723277.1"/>
    <property type="molecule type" value="Genomic_DNA"/>
</dbReference>
<dbReference type="Proteomes" id="UP000636888">
    <property type="component" value="Unassembled WGS sequence"/>
</dbReference>
<keyword evidence="4" id="KW-0732">Signal</keyword>
<dbReference type="SUPFAM" id="SSF117074">
    <property type="entry name" value="Hypothetical protein PA1324"/>
    <property type="match status" value="1"/>
</dbReference>
<evidence type="ECO:0000256" key="5">
    <source>
        <dbReference type="ARBA" id="ARBA00023136"/>
    </source>
</evidence>
<dbReference type="Pfam" id="PF17210">
    <property type="entry name" value="SdrD_B"/>
    <property type="match status" value="1"/>
</dbReference>
<dbReference type="Pfam" id="PF00691">
    <property type="entry name" value="OmpA"/>
    <property type="match status" value="1"/>
</dbReference>
<dbReference type="InterPro" id="IPR006664">
    <property type="entry name" value="OMP_bac"/>
</dbReference>
<dbReference type="PRINTS" id="PR01021">
    <property type="entry name" value="OMPADOMAIN"/>
</dbReference>
<dbReference type="SUPFAM" id="SSF103088">
    <property type="entry name" value="OmpA-like"/>
    <property type="match status" value="1"/>
</dbReference>
<dbReference type="InterPro" id="IPR033764">
    <property type="entry name" value="Sdr_B"/>
</dbReference>
<dbReference type="CDD" id="cd07185">
    <property type="entry name" value="OmpA_C-like"/>
    <property type="match status" value="1"/>
</dbReference>
<evidence type="ECO:0000256" key="7">
    <source>
        <dbReference type="PROSITE-ProRule" id="PRU00473"/>
    </source>
</evidence>
<dbReference type="NCBIfam" id="TIGR01451">
    <property type="entry name" value="B_ant_repeat"/>
    <property type="match status" value="1"/>
</dbReference>
<dbReference type="Gene3D" id="3.30.1330.60">
    <property type="entry name" value="OmpA-like domain"/>
    <property type="match status" value="1"/>
</dbReference>
<protein>
    <submittedName>
        <fullName evidence="9">OmpA family protein</fullName>
    </submittedName>
</protein>
<dbReference type="InterPro" id="IPR001434">
    <property type="entry name" value="OmcB-like_DUF11"/>
</dbReference>
<evidence type="ECO:0000259" key="8">
    <source>
        <dbReference type="PROSITE" id="PS51123"/>
    </source>
</evidence>
<proteinExistence type="predicted"/>
<organism evidence="9 10">
    <name type="scientific">Geomesophilobacter sediminis</name>
    <dbReference type="NCBI Taxonomy" id="2798584"/>
    <lineage>
        <taxon>Bacteria</taxon>
        <taxon>Pseudomonadati</taxon>
        <taxon>Thermodesulfobacteriota</taxon>
        <taxon>Desulfuromonadia</taxon>
        <taxon>Geobacterales</taxon>
        <taxon>Geobacteraceae</taxon>
        <taxon>Geomesophilobacter</taxon>
    </lineage>
</organism>
<evidence type="ECO:0000256" key="4">
    <source>
        <dbReference type="ARBA" id="ARBA00022729"/>
    </source>
</evidence>
<gene>
    <name evidence="9" type="ORF">JFN93_01030</name>
</gene>
<dbReference type="InterPro" id="IPR036737">
    <property type="entry name" value="OmpA-like_sf"/>
</dbReference>
<evidence type="ECO:0000256" key="3">
    <source>
        <dbReference type="ARBA" id="ARBA00022525"/>
    </source>
</evidence>
<keyword evidence="3" id="KW-0964">Secreted</keyword>
<dbReference type="PANTHER" id="PTHR30329">
    <property type="entry name" value="STATOR ELEMENT OF FLAGELLAR MOTOR COMPLEX"/>
    <property type="match status" value="1"/>
</dbReference>
<dbReference type="GO" id="GO:0009279">
    <property type="term" value="C:cell outer membrane"/>
    <property type="evidence" value="ECO:0007669"/>
    <property type="project" value="UniProtKB-SubCell"/>
</dbReference>
<keyword evidence="10" id="KW-1185">Reference proteome</keyword>
<name>A0A8J7LXJ6_9BACT</name>
<comment type="caution">
    <text evidence="9">The sequence shown here is derived from an EMBL/GenBank/DDBJ whole genome shotgun (WGS) entry which is preliminary data.</text>
</comment>
<dbReference type="InterPro" id="IPR006665">
    <property type="entry name" value="OmpA-like"/>
</dbReference>
<evidence type="ECO:0000256" key="6">
    <source>
        <dbReference type="ARBA" id="ARBA00023237"/>
    </source>
</evidence>
<dbReference type="InterPro" id="IPR013783">
    <property type="entry name" value="Ig-like_fold"/>
</dbReference>
<dbReference type="InterPro" id="IPR047589">
    <property type="entry name" value="DUF11_rpt"/>
</dbReference>